<geneLocation type="plasmid" evidence="2">
    <name>patcfbp5877a</name>
</geneLocation>
<reference evidence="1 2" key="1">
    <citation type="submission" date="2019-04" db="EMBL/GenBank/DDBJ databases">
        <title>Complete genome sequence of Agrobacterium tumefaciens CFBP5877.</title>
        <authorList>
            <person name="Huang Y.-Y."/>
            <person name="Chiang H.-Y."/>
            <person name="Chou L."/>
            <person name="Lai E.-M."/>
            <person name="Kuo C.-H."/>
        </authorList>
    </citation>
    <scope>NUCLEOTIDE SEQUENCE [LARGE SCALE GENOMIC DNA]</scope>
    <source>
        <strain evidence="1 2">CFBP5877</strain>
        <plasmid evidence="2">patcfbp5877a</plasmid>
    </source>
</reference>
<proteinExistence type="predicted"/>
<evidence type="ECO:0000313" key="2">
    <source>
        <dbReference type="Proteomes" id="UP000298579"/>
    </source>
</evidence>
<dbReference type="AlphaFoldDB" id="A0AAE6EHJ0"/>
<dbReference type="Proteomes" id="UP000298579">
    <property type="component" value="Plasmid pAtCFBP5877a"/>
</dbReference>
<dbReference type="Gene3D" id="1.10.10.10">
    <property type="entry name" value="Winged helix-like DNA-binding domain superfamily/Winged helix DNA-binding domain"/>
    <property type="match status" value="1"/>
</dbReference>
<dbReference type="InterPro" id="IPR036390">
    <property type="entry name" value="WH_DNA-bd_sf"/>
</dbReference>
<dbReference type="EMBL" id="CP039899">
    <property type="protein sequence ID" value="QCL82549.1"/>
    <property type="molecule type" value="Genomic_DNA"/>
</dbReference>
<dbReference type="InterPro" id="IPR036388">
    <property type="entry name" value="WH-like_DNA-bd_sf"/>
</dbReference>
<keyword evidence="1" id="KW-0614">Plasmid</keyword>
<evidence type="ECO:0000313" key="1">
    <source>
        <dbReference type="EMBL" id="QCL82549.1"/>
    </source>
</evidence>
<gene>
    <name evidence="1" type="ORF">CFBP5877_25920</name>
</gene>
<name>A0AAE6EHJ0_AGRTU</name>
<accession>A0AAE6EHJ0</accession>
<protein>
    <submittedName>
        <fullName evidence="1">Winged helix-turn-helix transcriptional regulator</fullName>
    </submittedName>
</protein>
<dbReference type="SUPFAM" id="SSF46785">
    <property type="entry name" value="Winged helix' DNA-binding domain"/>
    <property type="match status" value="1"/>
</dbReference>
<sequence length="155" mass="17418">MIKSVKINECTNLVLRKLTRAVSRHYDRYLSSAQLKITQYTLLSHVAVLGPVGLGKLARVMEMDASTLTRNMRPLLDQKLISLCPGLDARSRSVEMTGEGRARWTTARLAWREAQNSLHEKLSPERVCELHEILGHSLKAMNKDHGSPRGICDAE</sequence>
<organism evidence="1 2">
    <name type="scientific">Agrobacterium tumefaciens</name>
    <dbReference type="NCBI Taxonomy" id="358"/>
    <lineage>
        <taxon>Bacteria</taxon>
        <taxon>Pseudomonadati</taxon>
        <taxon>Pseudomonadota</taxon>
        <taxon>Alphaproteobacteria</taxon>
        <taxon>Hyphomicrobiales</taxon>
        <taxon>Rhizobiaceae</taxon>
        <taxon>Rhizobium/Agrobacterium group</taxon>
        <taxon>Agrobacterium</taxon>
        <taxon>Agrobacterium tumefaciens complex</taxon>
    </lineage>
</organism>